<evidence type="ECO:0000256" key="8">
    <source>
        <dbReference type="ARBA" id="ARBA00022824"/>
    </source>
</evidence>
<evidence type="ECO:0000313" key="16">
    <source>
        <dbReference type="EMBL" id="RWS30834.1"/>
    </source>
</evidence>
<comment type="similarity">
    <text evidence="3 13">Belongs to the VPS35 family.</text>
</comment>
<dbReference type="GO" id="GO:0030906">
    <property type="term" value="C:retromer, cargo-selective complex"/>
    <property type="evidence" value="ECO:0007669"/>
    <property type="project" value="InterPro"/>
</dbReference>
<evidence type="ECO:0000256" key="1">
    <source>
        <dbReference type="ARBA" id="ARBA00004170"/>
    </source>
</evidence>
<evidence type="ECO:0000256" key="4">
    <source>
        <dbReference type="ARBA" id="ARBA00007956"/>
    </source>
</evidence>
<proteinExistence type="inferred from homology"/>
<feature type="domain" description="Bap31/Bap29 cytoplasmic coiled-coil" evidence="15">
    <location>
        <begin position="104"/>
        <end position="145"/>
    </location>
</feature>
<keyword evidence="11" id="KW-0175">Coiled coil</keyword>
<protein>
    <recommendedName>
        <fullName evidence="13">Vacuolar protein sorting-associated protein 35</fullName>
    </recommendedName>
</protein>
<dbReference type="Proteomes" id="UP000288716">
    <property type="component" value="Unassembled WGS sequence"/>
</dbReference>
<gene>
    <name evidence="16" type="ORF">B4U80_05481</name>
</gene>
<keyword evidence="6" id="KW-0812">Transmembrane</keyword>
<keyword evidence="17" id="KW-1185">Reference proteome</keyword>
<dbReference type="GO" id="GO:0005770">
    <property type="term" value="C:late endosome"/>
    <property type="evidence" value="ECO:0007669"/>
    <property type="project" value="TreeGrafter"/>
</dbReference>
<dbReference type="Gene3D" id="1.25.40.660">
    <property type="entry name" value="Vacuolar protein sorting-associated protein 35, helical subcomplex Vps35-C"/>
    <property type="match status" value="1"/>
</dbReference>
<feature type="compositionally biased region" description="Basic and acidic residues" evidence="14">
    <location>
        <begin position="66"/>
        <end position="97"/>
    </location>
</feature>
<dbReference type="AlphaFoldDB" id="A0A443STL2"/>
<dbReference type="GO" id="GO:0005789">
    <property type="term" value="C:endoplasmic reticulum membrane"/>
    <property type="evidence" value="ECO:0007669"/>
    <property type="project" value="UniProtKB-SubCell"/>
</dbReference>
<dbReference type="PANTHER" id="PTHR11099">
    <property type="entry name" value="VACUOLAR SORTING PROTEIN 35"/>
    <property type="match status" value="1"/>
</dbReference>
<dbReference type="GO" id="GO:0042147">
    <property type="term" value="P:retrograde transport, endosome to Golgi"/>
    <property type="evidence" value="ECO:0007669"/>
    <property type="project" value="InterPro"/>
</dbReference>
<organism evidence="16 17">
    <name type="scientific">Leptotrombidium deliense</name>
    <dbReference type="NCBI Taxonomy" id="299467"/>
    <lineage>
        <taxon>Eukaryota</taxon>
        <taxon>Metazoa</taxon>
        <taxon>Ecdysozoa</taxon>
        <taxon>Arthropoda</taxon>
        <taxon>Chelicerata</taxon>
        <taxon>Arachnida</taxon>
        <taxon>Acari</taxon>
        <taxon>Acariformes</taxon>
        <taxon>Trombidiformes</taxon>
        <taxon>Prostigmata</taxon>
        <taxon>Anystina</taxon>
        <taxon>Parasitengona</taxon>
        <taxon>Trombiculoidea</taxon>
        <taxon>Trombiculidae</taxon>
        <taxon>Leptotrombidium</taxon>
    </lineage>
</organism>
<evidence type="ECO:0000259" key="15">
    <source>
        <dbReference type="Pfam" id="PF18035"/>
    </source>
</evidence>
<accession>A0A443STL2</accession>
<dbReference type="GO" id="GO:0006886">
    <property type="term" value="P:intracellular protein transport"/>
    <property type="evidence" value="ECO:0007669"/>
    <property type="project" value="TreeGrafter"/>
</dbReference>
<keyword evidence="10" id="KW-1133">Transmembrane helix</keyword>
<dbReference type="OrthoDB" id="10258141at2759"/>
<evidence type="ECO:0000256" key="6">
    <source>
        <dbReference type="ARBA" id="ARBA00022692"/>
    </source>
</evidence>
<dbReference type="Pfam" id="PF03635">
    <property type="entry name" value="Vps35"/>
    <property type="match status" value="1"/>
</dbReference>
<evidence type="ECO:0000256" key="12">
    <source>
        <dbReference type="ARBA" id="ARBA00023136"/>
    </source>
</evidence>
<dbReference type="InterPro" id="IPR005378">
    <property type="entry name" value="Vps35"/>
</dbReference>
<dbReference type="GO" id="GO:0006915">
    <property type="term" value="P:apoptotic process"/>
    <property type="evidence" value="ECO:0007669"/>
    <property type="project" value="UniProtKB-KW"/>
</dbReference>
<keyword evidence="8" id="KW-0256">Endoplasmic reticulum</keyword>
<dbReference type="Pfam" id="PF18035">
    <property type="entry name" value="Bap31_Bap29_C"/>
    <property type="match status" value="1"/>
</dbReference>
<evidence type="ECO:0000256" key="2">
    <source>
        <dbReference type="ARBA" id="ARBA00004477"/>
    </source>
</evidence>
<name>A0A443STL2_9ACAR</name>
<dbReference type="FunFam" id="1.20.5.110:FF:000011">
    <property type="entry name" value="B-cell receptor-associated protein 29"/>
    <property type="match status" value="1"/>
</dbReference>
<dbReference type="VEuPathDB" id="VectorBase:LDEU001208"/>
<dbReference type="Gene3D" id="1.20.5.110">
    <property type="match status" value="1"/>
</dbReference>
<comment type="similarity">
    <text evidence="4">Belongs to the BCAP29/BCAP31 family.</text>
</comment>
<keyword evidence="12" id="KW-0472">Membrane</keyword>
<sequence length="944" mass="106977">MAKIFQIPVSEKFGKSIKSLFFWLPYYSGTSIYRLVSLISRQAVALAEKEAALKQAESATATARNLMKDKPSTGGDKPEKSDNDDNRRNEKSEIQMRQLREELADTREELQRTKVQMEAMKKQAESVSTEYDRLMKEHEKLQREISADVSNMPQTTPLQSPSEDQQEKLLDEALGIVKVQSFQMKCCLDKGKLMEALKHASNMLSELRTSLLSPKSYYELYMGITDQLRHLELCLSDEFQKGTKLADLYELVQYAGNIIPRLYLLITVGLVYMKTTPGCRRDILKDLVEMCRGVQHPLRGLFLRNYLLQSCRNVLPDVIVEEIDGQGGSVDPKEDHSGTVEDAIDFILLNFAEMNKLWVRMQHQGHSRDKERREKERLELRLLVGTNMVRLSQLESVDLERYKKVVLPGILEQVVSCRDGIAQEYLMECLIQVFPDEFHLATLQPFLNSCVQLVPTVNVKNIIIALIDRLASSKDIELPDDLFDIFSQQIANIIQSRSDMPLEDIILMQGSLINFSMKKIDADDKREASMNAVLTSTLTIVKEKCQSSKIYFRTNIGKELVKFLKLPISMTSSNSSGVAPIKMSLKLTSFKDILKEVTDTELHKQITLALLNSALDSGIEDKVVEENRLSLEEIEVFLNEICEPLINGTVSEDGELDETFIDEQTLLSRFVHYVLSPICVSSTDLDLHYLILSSARKILAAGGPKRIRYTFPSLVFEALHLSLKYAEIGPENDSKWDKKCSKIFQFAHQLISALMKESNCPELCLRLFLQTGLNASKTNVENKETIAYEFVSQAFAIYEEEISDSKQQLACLLLIIGTVKDINFETEDNQQPLRSQCCLNGAKLVKKSDQCRAILSASLLFCGKDAVEMDGIKCVKKCIKIASTVIDQELQLQLFVEILSHLTLMVNYNNEEINELIVGLSAKIDEQKSETPLSELIEKQVSKL</sequence>
<keyword evidence="5 13" id="KW-0813">Transport</keyword>
<evidence type="ECO:0000256" key="14">
    <source>
        <dbReference type="SAM" id="MobiDB-lite"/>
    </source>
</evidence>
<evidence type="ECO:0000313" key="17">
    <source>
        <dbReference type="Proteomes" id="UP000288716"/>
    </source>
</evidence>
<comment type="subcellular location">
    <subcellularLocation>
        <location evidence="2">Endoplasmic reticulum membrane</location>
        <topology evidence="2">Multi-pass membrane protein</topology>
    </subcellularLocation>
    <subcellularLocation>
        <location evidence="1">Membrane</location>
        <topology evidence="1">Peripheral membrane protein</topology>
    </subcellularLocation>
</comment>
<evidence type="ECO:0000256" key="11">
    <source>
        <dbReference type="ARBA" id="ARBA00023054"/>
    </source>
</evidence>
<dbReference type="PIRSF" id="PIRSF009375">
    <property type="entry name" value="Retromer_Vps35"/>
    <property type="match status" value="1"/>
</dbReference>
<comment type="function">
    <text evidence="13">Plays a role in vesicular protein sorting.</text>
</comment>
<dbReference type="InterPro" id="IPR042491">
    <property type="entry name" value="Vps35_C"/>
</dbReference>
<dbReference type="STRING" id="299467.A0A443STL2"/>
<evidence type="ECO:0000256" key="9">
    <source>
        <dbReference type="ARBA" id="ARBA00022927"/>
    </source>
</evidence>
<evidence type="ECO:0000256" key="3">
    <source>
        <dbReference type="ARBA" id="ARBA00006536"/>
    </source>
</evidence>
<keyword evidence="7" id="KW-0053">Apoptosis</keyword>
<dbReference type="InterPro" id="IPR041672">
    <property type="entry name" value="Bap31/Bap29_C"/>
</dbReference>
<reference evidence="16 17" key="1">
    <citation type="journal article" date="2018" name="Gigascience">
        <title>Genomes of trombidid mites reveal novel predicted allergens and laterally-transferred genes associated with secondary metabolism.</title>
        <authorList>
            <person name="Dong X."/>
            <person name="Chaisiri K."/>
            <person name="Xia D."/>
            <person name="Armstrong S.D."/>
            <person name="Fang Y."/>
            <person name="Donnelly M.J."/>
            <person name="Kadowaki T."/>
            <person name="McGarry J.W."/>
            <person name="Darby A.C."/>
            <person name="Makepeace B.L."/>
        </authorList>
    </citation>
    <scope>NUCLEOTIDE SEQUENCE [LARGE SCALE GENOMIC DNA]</scope>
    <source>
        <strain evidence="16">UoL-UT</strain>
    </source>
</reference>
<evidence type="ECO:0000256" key="7">
    <source>
        <dbReference type="ARBA" id="ARBA00022703"/>
    </source>
</evidence>
<feature type="region of interest" description="Disordered" evidence="14">
    <location>
        <begin position="62"/>
        <end position="97"/>
    </location>
</feature>
<dbReference type="EMBL" id="NCKV01000359">
    <property type="protein sequence ID" value="RWS30834.1"/>
    <property type="molecule type" value="Genomic_DNA"/>
</dbReference>
<comment type="caution">
    <text evidence="16">The sequence shown here is derived from an EMBL/GenBank/DDBJ whole genome shotgun (WGS) entry which is preliminary data.</text>
</comment>
<evidence type="ECO:0000256" key="10">
    <source>
        <dbReference type="ARBA" id="ARBA00022989"/>
    </source>
</evidence>
<keyword evidence="9 13" id="KW-0653">Protein transport</keyword>
<evidence type="ECO:0000256" key="13">
    <source>
        <dbReference type="PIRNR" id="PIRNR009375"/>
    </source>
</evidence>
<dbReference type="GO" id="GO:0005829">
    <property type="term" value="C:cytosol"/>
    <property type="evidence" value="ECO:0007669"/>
    <property type="project" value="GOC"/>
</dbReference>
<evidence type="ECO:0000256" key="5">
    <source>
        <dbReference type="ARBA" id="ARBA00022448"/>
    </source>
</evidence>
<dbReference type="PANTHER" id="PTHR11099:SF0">
    <property type="entry name" value="VACUOLAR PROTEIN SORTING-ASSOCIATED PROTEIN 35"/>
    <property type="match status" value="1"/>
</dbReference>